<feature type="compositionally biased region" description="Basic and acidic residues" evidence="1">
    <location>
        <begin position="152"/>
        <end position="165"/>
    </location>
</feature>
<gene>
    <name evidence="2" type="ORF">OS493_005065</name>
</gene>
<organism evidence="2 3">
    <name type="scientific">Desmophyllum pertusum</name>
    <dbReference type="NCBI Taxonomy" id="174260"/>
    <lineage>
        <taxon>Eukaryota</taxon>
        <taxon>Metazoa</taxon>
        <taxon>Cnidaria</taxon>
        <taxon>Anthozoa</taxon>
        <taxon>Hexacorallia</taxon>
        <taxon>Scleractinia</taxon>
        <taxon>Caryophylliina</taxon>
        <taxon>Caryophylliidae</taxon>
        <taxon>Desmophyllum</taxon>
    </lineage>
</organism>
<comment type="caution">
    <text evidence="2">The sequence shown here is derived from an EMBL/GenBank/DDBJ whole genome shotgun (WGS) entry which is preliminary data.</text>
</comment>
<feature type="region of interest" description="Disordered" evidence="1">
    <location>
        <begin position="142"/>
        <end position="165"/>
    </location>
</feature>
<reference evidence="2" key="1">
    <citation type="submission" date="2023-01" db="EMBL/GenBank/DDBJ databases">
        <title>Genome assembly of the deep-sea coral Lophelia pertusa.</title>
        <authorList>
            <person name="Herrera S."/>
            <person name="Cordes E."/>
        </authorList>
    </citation>
    <scope>NUCLEOTIDE SEQUENCE</scope>
    <source>
        <strain evidence="2">USNM1676648</strain>
        <tissue evidence="2">Polyp</tissue>
    </source>
</reference>
<evidence type="ECO:0000256" key="1">
    <source>
        <dbReference type="SAM" id="MobiDB-lite"/>
    </source>
</evidence>
<dbReference type="AlphaFoldDB" id="A0A9W9Z3K7"/>
<evidence type="ECO:0000313" key="3">
    <source>
        <dbReference type="Proteomes" id="UP001163046"/>
    </source>
</evidence>
<dbReference type="Proteomes" id="UP001163046">
    <property type="component" value="Unassembled WGS sequence"/>
</dbReference>
<protein>
    <submittedName>
        <fullName evidence="2">Uncharacterized protein</fullName>
    </submittedName>
</protein>
<evidence type="ECO:0000313" key="2">
    <source>
        <dbReference type="EMBL" id="KAJ7374718.1"/>
    </source>
</evidence>
<feature type="compositionally biased region" description="Acidic residues" evidence="1">
    <location>
        <begin position="142"/>
        <end position="151"/>
    </location>
</feature>
<keyword evidence="3" id="KW-1185">Reference proteome</keyword>
<sequence length="165" mass="19662">MFAISSINLLIAHSGPGDKRMHSSARIFWKRMWKLETSFAKSFYQACYFFCLILFQMSDLVWLGLYHRALWCQITLKKRIVMEKMQFILLYRGFKRDPDRDVRYFAGVEEDALDLTYDVHTSSLHTAREYLQDMRCSPVEEFELEDEPLEDEGSRVEGVERNPRR</sequence>
<proteinExistence type="predicted"/>
<dbReference type="EMBL" id="MU826827">
    <property type="protein sequence ID" value="KAJ7374718.1"/>
    <property type="molecule type" value="Genomic_DNA"/>
</dbReference>
<accession>A0A9W9Z3K7</accession>
<name>A0A9W9Z3K7_9CNID</name>